<evidence type="ECO:0000256" key="3">
    <source>
        <dbReference type="ARBA" id="ARBA00022448"/>
    </source>
</evidence>
<keyword evidence="7" id="KW-0067">ATP-binding</keyword>
<dbReference type="OrthoDB" id="6500128at2759"/>
<dbReference type="GO" id="GO:0015421">
    <property type="term" value="F:ABC-type oligopeptide transporter activity"/>
    <property type="evidence" value="ECO:0007669"/>
    <property type="project" value="TreeGrafter"/>
</dbReference>
<feature type="transmembrane region" description="Helical" evidence="13">
    <location>
        <begin position="91"/>
        <end position="114"/>
    </location>
</feature>
<dbReference type="FunFam" id="3.40.50.300:FF:000479">
    <property type="entry name" value="Multidrug resistance protein 1A"/>
    <property type="match status" value="1"/>
</dbReference>
<organism evidence="16 17">
    <name type="scientific">Macrostomum lignano</name>
    <dbReference type="NCBI Taxonomy" id="282301"/>
    <lineage>
        <taxon>Eukaryota</taxon>
        <taxon>Metazoa</taxon>
        <taxon>Spiralia</taxon>
        <taxon>Lophotrochozoa</taxon>
        <taxon>Platyhelminthes</taxon>
        <taxon>Rhabditophora</taxon>
        <taxon>Macrostomorpha</taxon>
        <taxon>Macrostomida</taxon>
        <taxon>Macrostomidae</taxon>
        <taxon>Macrostomum</taxon>
    </lineage>
</organism>
<keyword evidence="5" id="KW-0677">Repeat</keyword>
<keyword evidence="11" id="KW-0325">Glycoprotein</keyword>
<dbReference type="SUPFAM" id="SSF90123">
    <property type="entry name" value="ABC transporter transmembrane region"/>
    <property type="match status" value="2"/>
</dbReference>
<dbReference type="FunFam" id="1.20.1560.10:FF:000018">
    <property type="entry name" value="ATP-binding cassette subfamily B member 11"/>
    <property type="match status" value="1"/>
</dbReference>
<dbReference type="EMBL" id="NIVC01001716">
    <property type="protein sequence ID" value="PAA64768.1"/>
    <property type="molecule type" value="Genomic_DNA"/>
</dbReference>
<dbReference type="SMART" id="SM00382">
    <property type="entry name" value="AAA"/>
    <property type="match status" value="2"/>
</dbReference>
<evidence type="ECO:0000256" key="4">
    <source>
        <dbReference type="ARBA" id="ARBA00022692"/>
    </source>
</evidence>
<evidence type="ECO:0000256" key="6">
    <source>
        <dbReference type="ARBA" id="ARBA00022741"/>
    </source>
</evidence>
<dbReference type="CDD" id="cd18578">
    <property type="entry name" value="ABC_6TM_Pgp_ABCB1_D2_like"/>
    <property type="match status" value="1"/>
</dbReference>
<feature type="transmembrane region" description="Helical" evidence="13">
    <location>
        <begin position="871"/>
        <end position="890"/>
    </location>
</feature>
<feature type="transmembrane region" description="Helical" evidence="13">
    <location>
        <begin position="190"/>
        <end position="211"/>
    </location>
</feature>
<feature type="transmembrane region" description="Helical" evidence="13">
    <location>
        <begin position="944"/>
        <end position="966"/>
    </location>
</feature>
<dbReference type="FunFam" id="1.20.1560.10:FF:000009">
    <property type="entry name" value="ABC transporter B family member 1"/>
    <property type="match status" value="1"/>
</dbReference>
<keyword evidence="8" id="KW-1278">Translocase</keyword>
<keyword evidence="6" id="KW-0547">Nucleotide-binding</keyword>
<dbReference type="PROSITE" id="PS00211">
    <property type="entry name" value="ABC_TRANSPORTER_1"/>
    <property type="match status" value="2"/>
</dbReference>
<evidence type="ECO:0000256" key="10">
    <source>
        <dbReference type="ARBA" id="ARBA00023136"/>
    </source>
</evidence>
<dbReference type="GO" id="GO:0005743">
    <property type="term" value="C:mitochondrial inner membrane"/>
    <property type="evidence" value="ECO:0007669"/>
    <property type="project" value="TreeGrafter"/>
</dbReference>
<feature type="domain" description="ABC transporter" evidence="14">
    <location>
        <begin position="1047"/>
        <end position="1286"/>
    </location>
</feature>
<evidence type="ECO:0000259" key="15">
    <source>
        <dbReference type="PROSITE" id="PS50929"/>
    </source>
</evidence>
<feature type="transmembrane region" description="Helical" evidence="13">
    <location>
        <begin position="166"/>
        <end position="184"/>
    </location>
</feature>
<dbReference type="PANTHER" id="PTHR43394:SF27">
    <property type="entry name" value="ATP-DEPENDENT TRANSLOCASE ABCB1-LIKE"/>
    <property type="match status" value="1"/>
</dbReference>
<feature type="transmembrane region" description="Helical" evidence="13">
    <location>
        <begin position="766"/>
        <end position="793"/>
    </location>
</feature>
<dbReference type="PANTHER" id="PTHR43394">
    <property type="entry name" value="ATP-DEPENDENT PERMEASE MDL1, MITOCHONDRIAL"/>
    <property type="match status" value="1"/>
</dbReference>
<keyword evidence="3" id="KW-0813">Transport</keyword>
<evidence type="ECO:0000259" key="14">
    <source>
        <dbReference type="PROSITE" id="PS50893"/>
    </source>
</evidence>
<feature type="region of interest" description="Disordered" evidence="12">
    <location>
        <begin position="616"/>
        <end position="665"/>
    </location>
</feature>
<reference evidence="16 17" key="1">
    <citation type="submission" date="2017-06" db="EMBL/GenBank/DDBJ databases">
        <title>A platform for efficient transgenesis in Macrostomum lignano, a flatworm model organism for stem cell research.</title>
        <authorList>
            <person name="Berezikov E."/>
        </authorList>
    </citation>
    <scope>NUCLEOTIDE SEQUENCE [LARGE SCALE GENOMIC DNA]</scope>
    <source>
        <strain evidence="16">DV1</strain>
        <tissue evidence="16">Whole organism</tissue>
    </source>
</reference>
<keyword evidence="4 13" id="KW-0812">Transmembrane</keyword>
<accession>A0A267ETE7</accession>
<evidence type="ECO:0000256" key="9">
    <source>
        <dbReference type="ARBA" id="ARBA00022989"/>
    </source>
</evidence>
<keyword evidence="9 13" id="KW-1133">Transmembrane helix</keyword>
<evidence type="ECO:0000313" key="16">
    <source>
        <dbReference type="EMBL" id="PAA64768.1"/>
    </source>
</evidence>
<evidence type="ECO:0000256" key="11">
    <source>
        <dbReference type="ARBA" id="ARBA00023180"/>
    </source>
</evidence>
<feature type="domain" description="ABC transporter" evidence="14">
    <location>
        <begin position="374"/>
        <end position="610"/>
    </location>
</feature>
<proteinExistence type="inferred from homology"/>
<dbReference type="InterPro" id="IPR003593">
    <property type="entry name" value="AAA+_ATPase"/>
</dbReference>
<dbReference type="Proteomes" id="UP000215902">
    <property type="component" value="Unassembled WGS sequence"/>
</dbReference>
<dbReference type="Gene3D" id="3.40.50.300">
    <property type="entry name" value="P-loop containing nucleotide triphosphate hydrolases"/>
    <property type="match status" value="2"/>
</dbReference>
<dbReference type="Gene3D" id="1.20.1560.10">
    <property type="entry name" value="ABC transporter type 1, transmembrane domain"/>
    <property type="match status" value="1"/>
</dbReference>
<dbReference type="InterPro" id="IPR027417">
    <property type="entry name" value="P-loop_NTPase"/>
</dbReference>
<name>A0A267ETE7_9PLAT</name>
<dbReference type="CDD" id="cd18577">
    <property type="entry name" value="ABC_6TM_Pgp_ABCB1_D1_like"/>
    <property type="match status" value="1"/>
</dbReference>
<evidence type="ECO:0008006" key="18">
    <source>
        <dbReference type="Google" id="ProtNLM"/>
    </source>
</evidence>
<feature type="transmembrane region" description="Helical" evidence="13">
    <location>
        <begin position="313"/>
        <end position="331"/>
    </location>
</feature>
<feature type="transmembrane region" description="Helical" evidence="13">
    <location>
        <begin position="986"/>
        <end position="1007"/>
    </location>
</feature>
<keyword evidence="17" id="KW-1185">Reference proteome</keyword>
<dbReference type="PROSITE" id="PS50893">
    <property type="entry name" value="ABC_TRANSPORTER_2"/>
    <property type="match status" value="2"/>
</dbReference>
<feature type="domain" description="ABC transmembrane type-1" evidence="15">
    <location>
        <begin position="726"/>
        <end position="1012"/>
    </location>
</feature>
<feature type="transmembrane region" description="Helical" evidence="13">
    <location>
        <begin position="268"/>
        <end position="293"/>
    </location>
</feature>
<evidence type="ECO:0000256" key="8">
    <source>
        <dbReference type="ARBA" id="ARBA00022967"/>
    </source>
</evidence>
<dbReference type="CDD" id="cd03249">
    <property type="entry name" value="ABC_MTABC3_MDL1_MDL2"/>
    <property type="match status" value="2"/>
</dbReference>
<evidence type="ECO:0000313" key="17">
    <source>
        <dbReference type="Proteomes" id="UP000215902"/>
    </source>
</evidence>
<evidence type="ECO:0000256" key="13">
    <source>
        <dbReference type="SAM" id="Phobius"/>
    </source>
</evidence>
<feature type="transmembrane region" description="Helical" evidence="13">
    <location>
        <begin position="845"/>
        <end position="865"/>
    </location>
</feature>
<evidence type="ECO:0000256" key="2">
    <source>
        <dbReference type="ARBA" id="ARBA00007577"/>
    </source>
</evidence>
<evidence type="ECO:0000256" key="5">
    <source>
        <dbReference type="ARBA" id="ARBA00022737"/>
    </source>
</evidence>
<dbReference type="Pfam" id="PF00664">
    <property type="entry name" value="ABC_membrane"/>
    <property type="match status" value="2"/>
</dbReference>
<comment type="subcellular location">
    <subcellularLocation>
        <location evidence="1">Membrane</location>
        <topology evidence="1">Multi-pass membrane protein</topology>
    </subcellularLocation>
</comment>
<feature type="non-terminal residue" evidence="16">
    <location>
        <position position="1"/>
    </location>
</feature>
<dbReference type="InterPro" id="IPR039421">
    <property type="entry name" value="Type_1_exporter"/>
</dbReference>
<protein>
    <recommendedName>
        <fullName evidence="18">Multidrug resistance protein 1</fullName>
    </recommendedName>
</protein>
<dbReference type="InterPro" id="IPR036640">
    <property type="entry name" value="ABC1_TM_sf"/>
</dbReference>
<dbReference type="Pfam" id="PF00005">
    <property type="entry name" value="ABC_tran"/>
    <property type="match status" value="2"/>
</dbReference>
<dbReference type="SUPFAM" id="SSF52540">
    <property type="entry name" value="P-loop containing nucleoside triphosphate hydrolases"/>
    <property type="match status" value="2"/>
</dbReference>
<comment type="similarity">
    <text evidence="2">Belongs to the ABC transporter superfamily. ABCB family. Multidrug resistance exporter (TC 3.A.1.201) subfamily.</text>
</comment>
<gene>
    <name evidence="16" type="ORF">BOX15_Mlig004095g2</name>
</gene>
<dbReference type="GO" id="GO:0090374">
    <property type="term" value="P:oligopeptide export from mitochondrion"/>
    <property type="evidence" value="ECO:0007669"/>
    <property type="project" value="TreeGrafter"/>
</dbReference>
<dbReference type="InterPro" id="IPR003439">
    <property type="entry name" value="ABC_transporter-like_ATP-bd"/>
</dbReference>
<evidence type="ECO:0000256" key="12">
    <source>
        <dbReference type="SAM" id="MobiDB-lite"/>
    </source>
</evidence>
<dbReference type="GO" id="GO:0005524">
    <property type="term" value="F:ATP binding"/>
    <property type="evidence" value="ECO:0007669"/>
    <property type="project" value="UniProtKB-KW"/>
</dbReference>
<dbReference type="STRING" id="282301.A0A267ETE7"/>
<keyword evidence="10 13" id="KW-0472">Membrane</keyword>
<comment type="caution">
    <text evidence="16">The sequence shown here is derived from an EMBL/GenBank/DDBJ whole genome shotgun (WGS) entry which is preliminary data.</text>
</comment>
<feature type="transmembrane region" description="Helical" evidence="13">
    <location>
        <begin position="25"/>
        <end position="49"/>
    </location>
</feature>
<dbReference type="FunFam" id="3.40.50.300:FF:000205">
    <property type="entry name" value="ABC transporter B family member 4"/>
    <property type="match status" value="1"/>
</dbReference>
<evidence type="ECO:0000256" key="1">
    <source>
        <dbReference type="ARBA" id="ARBA00004141"/>
    </source>
</evidence>
<evidence type="ECO:0000256" key="7">
    <source>
        <dbReference type="ARBA" id="ARBA00022840"/>
    </source>
</evidence>
<feature type="transmembrane region" description="Helical" evidence="13">
    <location>
        <begin position="724"/>
        <end position="746"/>
    </location>
</feature>
<dbReference type="GO" id="GO:0016887">
    <property type="term" value="F:ATP hydrolysis activity"/>
    <property type="evidence" value="ECO:0007669"/>
    <property type="project" value="InterPro"/>
</dbReference>
<dbReference type="InterPro" id="IPR017871">
    <property type="entry name" value="ABC_transporter-like_CS"/>
</dbReference>
<feature type="domain" description="ABC transmembrane type-1" evidence="15">
    <location>
        <begin position="29"/>
        <end position="339"/>
    </location>
</feature>
<dbReference type="PROSITE" id="PS50929">
    <property type="entry name" value="ABC_TM1F"/>
    <property type="match status" value="2"/>
</dbReference>
<sequence>DGDKDAPKETVPMHRLFRYADGRDIFCIIAGSIFAAGHGCGWPLIAIIFGQMTNDFVKQDTLNTTSNTASSASWGDLSGFNFEESMSKYCLYYALIGVAVFFGSHFQVMFWQIACERQAHRLRQNFFKAVLRQEMSWFDQQSSGELTTRLADDLERIREGLGDKTSVVIQAFSGFIAGFVIGFIKSWKMTLVMMSLTPLLAIGGALMGRLISTMTSREQKAYAKAGAVAEETVSCIRTVIAFCGQQDEEERYAKELEGSMKEGIKKSVIQGAGMGFVMFVLFSAYCLAFWFGATQVKEWQDTLGATGLPPGDIFTVFFCVLIGSFSIGMAGQPFSQVVAAQGAAATIFAIIDRKPTIDVDSETGDKPAHCTGQIELRDVAFKYPTRPDVPVLQGVSFTIQPGQTVALTGPSGCGKSSVVKLILRFYDPESGTVLIDGRDIRELNVHWYRSRIGLVSQEPVLFSGSIKENIRMGREEVTDEEMVAACKQANAHKFISRLPDGYDTLVGERGAQLSGGQKQRVAIARALVRRPDILLLDEATSALDAESESVVQEALDKAGQGVTTLVIAHRLSTVRNADLILSINEGRVVEAGTHEQLLENRGLYYQLVSLQTFADDEQHRKNKKSSPRSNDEGVETDEDDKPAVGNGDLDKAVSNGHSKEANGVPDVTFELAAAGDSADKKRRASTASATRRDKEAEKAEQKALLAKAPGFFDILKMNSPEAGYIALACIGALLNGGGMPIFAVFFAEVIAVFSKVGDAMLQEATFWALMFLVLGGAQLLGNLFMNIGLGVAGERLTRRLRTMYFAAVLRQDMSYFDIPDNSVGAVTTRLANDASNAKGASGVRLAMPLQALFGVCLGLGIALYYGWMLALMIVGCVPFMAVAGFIHMAFQTKSQKATDKSSEMAGQTAAEAIENLPTVQSLCREPTFFKRYCDYLAGPYRKRLVGSVLSGVTYGFSEAMVFFMYAAAFRFGAYLVGIDKMTPSNVFKVFFAITFAGLMVGQTFSLIPDYAKARISAGYILQLVAKQPLIDNLSNEGRRPDSVRGEIALEGVQFTYPQRPGVEVLHGLSLSFPAGQTVALVGVSGCGKSTVMALLQRFYDPSNGRVTLDGADLRDLNVSWLRRNIRVVSQEPVLFARSIEANIVYGLDSQQFVTHETVEAAAKQSNIHEFVSGLPSGYATEVGEKGAQLSGGQKQRVALARALVNRPKILLLDEATSALDTESEAVVQAALEEARQGRTCILIAHRLSTVQNADRIVVIEQGQVVEQGTHAELMRLGGAYYALASGAKKPGAAAADAPLVLDANAVVVNDNNNATPPPVDPPVHA</sequence>
<dbReference type="InterPro" id="IPR011527">
    <property type="entry name" value="ABC1_TM_dom"/>
</dbReference>